<name>A0A521G3F5_9BACT</name>
<evidence type="ECO:0000313" key="6">
    <source>
        <dbReference type="Proteomes" id="UP000316238"/>
    </source>
</evidence>
<dbReference type="SUPFAM" id="SSF52540">
    <property type="entry name" value="P-loop containing nucleoside triphosphate hydrolases"/>
    <property type="match status" value="1"/>
</dbReference>
<dbReference type="GO" id="GO:0016887">
    <property type="term" value="F:ATP hydrolysis activity"/>
    <property type="evidence" value="ECO:0007669"/>
    <property type="project" value="InterPro"/>
</dbReference>
<dbReference type="PANTHER" id="PTHR42788:SF13">
    <property type="entry name" value="ALIPHATIC SULFONATES IMPORT ATP-BINDING PROTEIN SSUB"/>
    <property type="match status" value="1"/>
</dbReference>
<dbReference type="Pfam" id="PF00005">
    <property type="entry name" value="ABC_tran"/>
    <property type="match status" value="1"/>
</dbReference>
<keyword evidence="1" id="KW-0813">Transport</keyword>
<reference evidence="5" key="1">
    <citation type="submission" date="2017-07" db="EMBL/GenBank/DDBJ databases">
        <title>The cable genome - Insights into the physiology and evolution of filamentous bacteria capable of sulfide oxidation via long distance electron transfer.</title>
        <authorList>
            <person name="Thorup C."/>
            <person name="Bjerg J.T."/>
            <person name="Schreiber L."/>
            <person name="Nielsen L.P."/>
            <person name="Kjeldsen K.U."/>
            <person name="Boesen T."/>
            <person name="Boggild A."/>
            <person name="Meysman F."/>
            <person name="Geelhoed J."/>
            <person name="Schramm A."/>
        </authorList>
    </citation>
    <scope>NUCLEOTIDE SEQUENCE [LARGE SCALE GENOMIC DNA]</scope>
    <source>
        <strain evidence="5">GS</strain>
    </source>
</reference>
<dbReference type="EMBL" id="NQJD01000005">
    <property type="protein sequence ID" value="TAA75555.1"/>
    <property type="molecule type" value="Genomic_DNA"/>
</dbReference>
<organism evidence="5 6">
    <name type="scientific">Candidatus Electronema aureum</name>
    <dbReference type="NCBI Taxonomy" id="2005002"/>
    <lineage>
        <taxon>Bacteria</taxon>
        <taxon>Pseudomonadati</taxon>
        <taxon>Thermodesulfobacteriota</taxon>
        <taxon>Desulfobulbia</taxon>
        <taxon>Desulfobulbales</taxon>
        <taxon>Desulfobulbaceae</taxon>
        <taxon>Candidatus Electronema</taxon>
    </lineage>
</organism>
<keyword evidence="2" id="KW-0547">Nucleotide-binding</keyword>
<protein>
    <submittedName>
        <fullName evidence="5">NitT/TauT family transport system ATP-binding protein</fullName>
    </submittedName>
</protein>
<dbReference type="AlphaFoldDB" id="A0A521G3F5"/>
<evidence type="ECO:0000256" key="2">
    <source>
        <dbReference type="ARBA" id="ARBA00022741"/>
    </source>
</evidence>
<keyword evidence="3 5" id="KW-0067">ATP-binding</keyword>
<proteinExistence type="predicted"/>
<dbReference type="Proteomes" id="UP000316238">
    <property type="component" value="Unassembled WGS sequence"/>
</dbReference>
<evidence type="ECO:0000313" key="5">
    <source>
        <dbReference type="EMBL" id="TAA75555.1"/>
    </source>
</evidence>
<dbReference type="PROSITE" id="PS00211">
    <property type="entry name" value="ABC_TRANSPORTER_1"/>
    <property type="match status" value="1"/>
</dbReference>
<dbReference type="InterPro" id="IPR050166">
    <property type="entry name" value="ABC_transporter_ATP-bind"/>
</dbReference>
<dbReference type="PANTHER" id="PTHR42788">
    <property type="entry name" value="TAURINE IMPORT ATP-BINDING PROTEIN-RELATED"/>
    <property type="match status" value="1"/>
</dbReference>
<dbReference type="InterPro" id="IPR017871">
    <property type="entry name" value="ABC_transporter-like_CS"/>
</dbReference>
<dbReference type="PROSITE" id="PS50893">
    <property type="entry name" value="ABC_TRANSPORTER_2"/>
    <property type="match status" value="1"/>
</dbReference>
<evidence type="ECO:0000256" key="1">
    <source>
        <dbReference type="ARBA" id="ARBA00022448"/>
    </source>
</evidence>
<evidence type="ECO:0000256" key="3">
    <source>
        <dbReference type="ARBA" id="ARBA00022840"/>
    </source>
</evidence>
<comment type="caution">
    <text evidence="5">The sequence shown here is derived from an EMBL/GenBank/DDBJ whole genome shotgun (WGS) entry which is preliminary data.</text>
</comment>
<dbReference type="InterPro" id="IPR027417">
    <property type="entry name" value="P-loop_NTPase"/>
</dbReference>
<keyword evidence="6" id="KW-1185">Reference proteome</keyword>
<dbReference type="InterPro" id="IPR003593">
    <property type="entry name" value="AAA+_ATPase"/>
</dbReference>
<feature type="domain" description="ABC transporter" evidence="4">
    <location>
        <begin position="20"/>
        <end position="246"/>
    </location>
</feature>
<accession>A0A521G3F5</accession>
<dbReference type="GO" id="GO:0005524">
    <property type="term" value="F:ATP binding"/>
    <property type="evidence" value="ECO:0007669"/>
    <property type="project" value="UniProtKB-KW"/>
</dbReference>
<dbReference type="SMART" id="SM00382">
    <property type="entry name" value="AAA"/>
    <property type="match status" value="1"/>
</dbReference>
<gene>
    <name evidence="5" type="ORF">CDV28_10512</name>
</gene>
<sequence length="264" mass="30190">MGHIQISGLNKEFVNRRKTRREEDLAPFGQTVPVLEDINIEIEDGEMVCFLGPSGCGKSTLMRIVAGFDHQTSGSVIIDGKAITGPSSDNIFVFQHSGLLPWMTVWQNVELGLRKIENQDEKCEKIQEYIEMVELDGFEEHYPHQLSGGMLRRAEIARALVVNPDILIMDEPFSGLDFLTHMKLREEVVNMHQYLGKTILIVTHDIDDALVMGDRIIVFSRRPSQIKLNRKLDFSHPRNFFKKDTELAKLRDELFFMLGVNYAV</sequence>
<dbReference type="Gene3D" id="3.40.50.300">
    <property type="entry name" value="P-loop containing nucleotide triphosphate hydrolases"/>
    <property type="match status" value="1"/>
</dbReference>
<dbReference type="InterPro" id="IPR003439">
    <property type="entry name" value="ABC_transporter-like_ATP-bd"/>
</dbReference>
<dbReference type="CDD" id="cd03293">
    <property type="entry name" value="ABC_NrtD_SsuB_transporters"/>
    <property type="match status" value="1"/>
</dbReference>
<evidence type="ECO:0000259" key="4">
    <source>
        <dbReference type="PROSITE" id="PS50893"/>
    </source>
</evidence>